<keyword evidence="3" id="KW-0813">Transport</keyword>
<dbReference type="NCBIfam" id="TIGR01352">
    <property type="entry name" value="tonB_Cterm"/>
    <property type="match status" value="1"/>
</dbReference>
<keyword evidence="9 11" id="KW-0472">Membrane</keyword>
<reference evidence="14" key="1">
    <citation type="submission" date="2009-12" db="EMBL/GenBank/DDBJ databases">
        <title>Complete sequence of Treponema primitia strain ZAS-2.</title>
        <authorList>
            <person name="Tetu S.G."/>
            <person name="Matson E."/>
            <person name="Ren Q."/>
            <person name="Seshadri R."/>
            <person name="Elbourne L."/>
            <person name="Hassan K.A."/>
            <person name="Durkin A."/>
            <person name="Radune D."/>
            <person name="Mohamoud Y."/>
            <person name="Shay R."/>
            <person name="Jin S."/>
            <person name="Zhang X."/>
            <person name="Lucey K."/>
            <person name="Ballor N.R."/>
            <person name="Ottesen E."/>
            <person name="Rosenthal R."/>
            <person name="Allen A."/>
            <person name="Leadbetter J.R."/>
            <person name="Paulsen I.T."/>
        </authorList>
    </citation>
    <scope>NUCLEOTIDE SEQUENCE [LARGE SCALE GENOMIC DNA]</scope>
    <source>
        <strain evidence="14">ATCC BAA-887 / DSM 12427 / ZAS-2</strain>
    </source>
</reference>
<dbReference type="Proteomes" id="UP000009223">
    <property type="component" value="Chromosome"/>
</dbReference>
<keyword evidence="7" id="KW-0653">Protein transport</keyword>
<comment type="similarity">
    <text evidence="2">Belongs to the TonB family.</text>
</comment>
<dbReference type="HOGENOM" id="CLU_1365480_0_0_12"/>
<dbReference type="eggNOG" id="COG0810">
    <property type="taxonomic scope" value="Bacteria"/>
</dbReference>
<evidence type="ECO:0000256" key="1">
    <source>
        <dbReference type="ARBA" id="ARBA00004383"/>
    </source>
</evidence>
<organism evidence="13 14">
    <name type="scientific">Treponema primitia (strain ATCC BAA-887 / DSM 12427 / ZAS-2)</name>
    <dbReference type="NCBI Taxonomy" id="545694"/>
    <lineage>
        <taxon>Bacteria</taxon>
        <taxon>Pseudomonadati</taxon>
        <taxon>Spirochaetota</taxon>
        <taxon>Spirochaetia</taxon>
        <taxon>Spirochaetales</taxon>
        <taxon>Treponemataceae</taxon>
        <taxon>Treponema</taxon>
    </lineage>
</organism>
<evidence type="ECO:0000313" key="13">
    <source>
        <dbReference type="EMBL" id="AEF84554.1"/>
    </source>
</evidence>
<evidence type="ECO:0000256" key="9">
    <source>
        <dbReference type="ARBA" id="ARBA00023136"/>
    </source>
</evidence>
<dbReference type="AlphaFoldDB" id="F5YJN8"/>
<dbReference type="PROSITE" id="PS52015">
    <property type="entry name" value="TONB_CTD"/>
    <property type="match status" value="1"/>
</dbReference>
<name>F5YJN8_TREPZ</name>
<accession>F5YJN8</accession>
<dbReference type="EMBL" id="CP001843">
    <property type="protein sequence ID" value="AEF84554.1"/>
    <property type="molecule type" value="Genomic_DNA"/>
</dbReference>
<dbReference type="RefSeq" id="WP_015706906.1">
    <property type="nucleotide sequence ID" value="NC_015578.1"/>
</dbReference>
<feature type="compositionally biased region" description="Pro residues" evidence="10">
    <location>
        <begin position="62"/>
        <end position="72"/>
    </location>
</feature>
<proteinExistence type="inferred from homology"/>
<feature type="domain" description="TonB C-terminal" evidence="12">
    <location>
        <begin position="131"/>
        <end position="223"/>
    </location>
</feature>
<keyword evidence="8 11" id="KW-1133">Transmembrane helix</keyword>
<dbReference type="InterPro" id="IPR006260">
    <property type="entry name" value="TonB/TolA_C"/>
</dbReference>
<evidence type="ECO:0000256" key="7">
    <source>
        <dbReference type="ARBA" id="ARBA00022927"/>
    </source>
</evidence>
<dbReference type="OrthoDB" id="360465at2"/>
<dbReference type="PANTHER" id="PTHR33446">
    <property type="entry name" value="PROTEIN TONB-RELATED"/>
    <property type="match status" value="1"/>
</dbReference>
<dbReference type="Pfam" id="PF03544">
    <property type="entry name" value="TonB_C"/>
    <property type="match status" value="1"/>
</dbReference>
<evidence type="ECO:0000256" key="3">
    <source>
        <dbReference type="ARBA" id="ARBA00022448"/>
    </source>
</evidence>
<keyword evidence="14" id="KW-1185">Reference proteome</keyword>
<dbReference type="GO" id="GO:0015031">
    <property type="term" value="P:protein transport"/>
    <property type="evidence" value="ECO:0007669"/>
    <property type="project" value="UniProtKB-KW"/>
</dbReference>
<feature type="transmembrane region" description="Helical" evidence="11">
    <location>
        <begin position="12"/>
        <end position="35"/>
    </location>
</feature>
<gene>
    <name evidence="13" type="ordered locus">TREPR_3373</name>
</gene>
<keyword evidence="6 11" id="KW-0812">Transmembrane</keyword>
<dbReference type="InterPro" id="IPR051045">
    <property type="entry name" value="TonB-dependent_transducer"/>
</dbReference>
<dbReference type="GO" id="GO:0055085">
    <property type="term" value="P:transmembrane transport"/>
    <property type="evidence" value="ECO:0007669"/>
    <property type="project" value="InterPro"/>
</dbReference>
<reference evidence="13 14" key="2">
    <citation type="journal article" date="2011" name="ISME J.">
        <title>RNA-seq reveals cooperative metabolic interactions between two termite-gut spirochete species in co-culture.</title>
        <authorList>
            <person name="Rosenthal A.Z."/>
            <person name="Matson E.G."/>
            <person name="Eldar A."/>
            <person name="Leadbetter J.R."/>
        </authorList>
    </citation>
    <scope>NUCLEOTIDE SEQUENCE [LARGE SCALE GENOMIC DNA]</scope>
    <source>
        <strain evidence="14">ATCC BAA-887 / DSM 12427 / ZAS-2</strain>
    </source>
</reference>
<evidence type="ECO:0000256" key="10">
    <source>
        <dbReference type="SAM" id="MobiDB-lite"/>
    </source>
</evidence>
<evidence type="ECO:0000256" key="11">
    <source>
        <dbReference type="SAM" id="Phobius"/>
    </source>
</evidence>
<keyword evidence="4" id="KW-1003">Cell membrane</keyword>
<dbReference type="STRING" id="545694.TREPR_3373"/>
<evidence type="ECO:0000313" key="14">
    <source>
        <dbReference type="Proteomes" id="UP000009223"/>
    </source>
</evidence>
<evidence type="ECO:0000259" key="12">
    <source>
        <dbReference type="PROSITE" id="PS52015"/>
    </source>
</evidence>
<dbReference type="InterPro" id="IPR037682">
    <property type="entry name" value="TonB_C"/>
</dbReference>
<keyword evidence="5" id="KW-0997">Cell inner membrane</keyword>
<comment type="subcellular location">
    <subcellularLocation>
        <location evidence="1">Cell inner membrane</location>
        <topology evidence="1">Single-pass membrane protein</topology>
        <orientation evidence="1">Periplasmic side</orientation>
    </subcellularLocation>
</comment>
<evidence type="ECO:0000256" key="6">
    <source>
        <dbReference type="ARBA" id="ARBA00022692"/>
    </source>
</evidence>
<protein>
    <submittedName>
        <fullName evidence="13">TonB protein</fullName>
    </submittedName>
</protein>
<evidence type="ECO:0000256" key="8">
    <source>
        <dbReference type="ARBA" id="ARBA00022989"/>
    </source>
</evidence>
<evidence type="ECO:0000256" key="5">
    <source>
        <dbReference type="ARBA" id="ARBA00022519"/>
    </source>
</evidence>
<evidence type="ECO:0000256" key="2">
    <source>
        <dbReference type="ARBA" id="ARBA00006555"/>
    </source>
</evidence>
<dbReference type="Gene3D" id="3.30.1150.10">
    <property type="match status" value="1"/>
</dbReference>
<dbReference type="GO" id="GO:0005886">
    <property type="term" value="C:plasma membrane"/>
    <property type="evidence" value="ECO:0007669"/>
    <property type="project" value="UniProtKB-SubCell"/>
</dbReference>
<feature type="region of interest" description="Disordered" evidence="10">
    <location>
        <begin position="56"/>
        <end position="77"/>
    </location>
</feature>
<dbReference type="SUPFAM" id="SSF74653">
    <property type="entry name" value="TolA/TonB C-terminal domain"/>
    <property type="match status" value="1"/>
</dbReference>
<dbReference type="KEGG" id="tpi:TREPR_3373"/>
<evidence type="ECO:0000256" key="4">
    <source>
        <dbReference type="ARBA" id="ARBA00022475"/>
    </source>
</evidence>
<sequence length="223" mass="24429">MNNTRHPINNTAVTRMIIFFVVAGIHILLILFFAIKVDAAIILTEQPVMVMKLTDVREEEPAPPPPPPPPSQPEQVEITQNSLEAVAETMIETDEEPDQTVIAGAVPQLTGYPGGTGSAAEDYLPMHKVSVAPVFSEMEIKQRLVYPQIALRSKIEGIVYLELFVDRSGQVRQITVLRETPANRGFGEAAVKAFEGIQGKPAEANGAAVAVRYRYPVRFAIRG</sequence>